<accession>A0AAW1M4M7</accession>
<sequence length="117" mass="13271">MSHDSTRSRNSNSNSKRTFNSNSSNNTNNNNNNNGRSFNKKKKKLDTNQQTLGAAWGSNSLSSSRSSFRSSPFSDFGSSEKSPKSYKARHRKEISKTKRAVHKHKGREVNIQVWARH</sequence>
<evidence type="ECO:0000256" key="1">
    <source>
        <dbReference type="SAM" id="MobiDB-lite"/>
    </source>
</evidence>
<proteinExistence type="predicted"/>
<dbReference type="AlphaFoldDB" id="A0AAW1M4M7"/>
<feature type="region of interest" description="Disordered" evidence="1">
    <location>
        <begin position="1"/>
        <end position="109"/>
    </location>
</feature>
<feature type="compositionally biased region" description="Low complexity" evidence="1">
    <location>
        <begin position="8"/>
        <end position="37"/>
    </location>
</feature>
<feature type="compositionally biased region" description="Basic residues" evidence="1">
    <location>
        <begin position="84"/>
        <end position="106"/>
    </location>
</feature>
<gene>
    <name evidence="2" type="ORF">RND81_03G076400</name>
</gene>
<name>A0AAW1M4M7_SAPOF</name>
<evidence type="ECO:0000313" key="2">
    <source>
        <dbReference type="EMBL" id="KAK9741019.1"/>
    </source>
</evidence>
<comment type="caution">
    <text evidence="2">The sequence shown here is derived from an EMBL/GenBank/DDBJ whole genome shotgun (WGS) entry which is preliminary data.</text>
</comment>
<organism evidence="2 3">
    <name type="scientific">Saponaria officinalis</name>
    <name type="common">Common soapwort</name>
    <name type="synonym">Lychnis saponaria</name>
    <dbReference type="NCBI Taxonomy" id="3572"/>
    <lineage>
        <taxon>Eukaryota</taxon>
        <taxon>Viridiplantae</taxon>
        <taxon>Streptophyta</taxon>
        <taxon>Embryophyta</taxon>
        <taxon>Tracheophyta</taxon>
        <taxon>Spermatophyta</taxon>
        <taxon>Magnoliopsida</taxon>
        <taxon>eudicotyledons</taxon>
        <taxon>Gunneridae</taxon>
        <taxon>Pentapetalae</taxon>
        <taxon>Caryophyllales</taxon>
        <taxon>Caryophyllaceae</taxon>
        <taxon>Caryophylleae</taxon>
        <taxon>Saponaria</taxon>
    </lineage>
</organism>
<dbReference type="EMBL" id="JBDFQZ010000003">
    <property type="protein sequence ID" value="KAK9741019.1"/>
    <property type="molecule type" value="Genomic_DNA"/>
</dbReference>
<evidence type="ECO:0000313" key="3">
    <source>
        <dbReference type="Proteomes" id="UP001443914"/>
    </source>
</evidence>
<protein>
    <submittedName>
        <fullName evidence="2">Uncharacterized protein</fullName>
    </submittedName>
</protein>
<reference evidence="2" key="1">
    <citation type="submission" date="2024-03" db="EMBL/GenBank/DDBJ databases">
        <title>WGS assembly of Saponaria officinalis var. Norfolk2.</title>
        <authorList>
            <person name="Jenkins J."/>
            <person name="Shu S."/>
            <person name="Grimwood J."/>
            <person name="Barry K."/>
            <person name="Goodstein D."/>
            <person name="Schmutz J."/>
            <person name="Leebens-Mack J."/>
            <person name="Osbourn A."/>
        </authorList>
    </citation>
    <scope>NUCLEOTIDE SEQUENCE [LARGE SCALE GENOMIC DNA]</scope>
    <source>
        <strain evidence="2">JIC</strain>
    </source>
</reference>
<feature type="compositionally biased region" description="Low complexity" evidence="1">
    <location>
        <begin position="58"/>
        <end position="80"/>
    </location>
</feature>
<dbReference type="Proteomes" id="UP001443914">
    <property type="component" value="Unassembled WGS sequence"/>
</dbReference>
<keyword evidence="3" id="KW-1185">Reference proteome</keyword>